<dbReference type="OrthoDB" id="1924320at2759"/>
<dbReference type="GO" id="GO:0005737">
    <property type="term" value="C:cytoplasm"/>
    <property type="evidence" value="ECO:0007669"/>
    <property type="project" value="TreeGrafter"/>
</dbReference>
<protein>
    <submittedName>
        <fullName evidence="3">Uncharacterized protein</fullName>
    </submittedName>
</protein>
<dbReference type="PANTHER" id="PTHR31807">
    <property type="entry name" value="AUGMIN FAMILY MEMBER"/>
    <property type="match status" value="1"/>
</dbReference>
<feature type="compositionally biased region" description="Low complexity" evidence="2">
    <location>
        <begin position="288"/>
        <end position="308"/>
    </location>
</feature>
<feature type="region of interest" description="Disordered" evidence="2">
    <location>
        <begin position="284"/>
        <end position="309"/>
    </location>
</feature>
<gene>
    <name evidence="3" type="ORF">SI7747_07009363</name>
    <name evidence="4" type="ORF">SI8410_07010073</name>
</gene>
<feature type="compositionally biased region" description="Polar residues" evidence="2">
    <location>
        <begin position="146"/>
        <end position="166"/>
    </location>
</feature>
<keyword evidence="5" id="KW-1185">Reference proteome</keyword>
<feature type="compositionally biased region" description="Low complexity" evidence="2">
    <location>
        <begin position="393"/>
        <end position="402"/>
    </location>
</feature>
<dbReference type="GO" id="GO:0008017">
    <property type="term" value="F:microtubule binding"/>
    <property type="evidence" value="ECO:0007669"/>
    <property type="project" value="TreeGrafter"/>
</dbReference>
<feature type="region of interest" description="Disordered" evidence="2">
    <location>
        <begin position="369"/>
        <end position="402"/>
    </location>
</feature>
<evidence type="ECO:0000313" key="3">
    <source>
        <dbReference type="EMBL" id="CAA2623435.1"/>
    </source>
</evidence>
<feature type="compositionally biased region" description="Polar residues" evidence="2">
    <location>
        <begin position="121"/>
        <end position="130"/>
    </location>
</feature>
<feature type="compositionally biased region" description="Low complexity" evidence="2">
    <location>
        <begin position="61"/>
        <end position="120"/>
    </location>
</feature>
<organism evidence="3">
    <name type="scientific">Spirodela intermedia</name>
    <name type="common">Intermediate duckweed</name>
    <dbReference type="NCBI Taxonomy" id="51605"/>
    <lineage>
        <taxon>Eukaryota</taxon>
        <taxon>Viridiplantae</taxon>
        <taxon>Streptophyta</taxon>
        <taxon>Embryophyta</taxon>
        <taxon>Tracheophyta</taxon>
        <taxon>Spermatophyta</taxon>
        <taxon>Magnoliopsida</taxon>
        <taxon>Liliopsida</taxon>
        <taxon>Araceae</taxon>
        <taxon>Lemnoideae</taxon>
        <taxon>Spirodela</taxon>
    </lineage>
</organism>
<accession>A0A7I8IYN1</accession>
<evidence type="ECO:0000313" key="5">
    <source>
        <dbReference type="Proteomes" id="UP000663760"/>
    </source>
</evidence>
<evidence type="ECO:0000256" key="1">
    <source>
        <dbReference type="ARBA" id="ARBA00010016"/>
    </source>
</evidence>
<feature type="region of interest" description="Disordered" evidence="2">
    <location>
        <begin position="184"/>
        <end position="230"/>
    </location>
</feature>
<feature type="compositionally biased region" description="Gly residues" evidence="2">
    <location>
        <begin position="212"/>
        <end position="222"/>
    </location>
</feature>
<dbReference type="GO" id="GO:0051225">
    <property type="term" value="P:spindle assembly"/>
    <property type="evidence" value="ECO:0007669"/>
    <property type="project" value="TreeGrafter"/>
</dbReference>
<feature type="compositionally biased region" description="Polar residues" evidence="2">
    <location>
        <begin position="1"/>
        <end position="14"/>
    </location>
</feature>
<dbReference type="GO" id="GO:0005880">
    <property type="term" value="C:nuclear microtubule"/>
    <property type="evidence" value="ECO:0007669"/>
    <property type="project" value="TreeGrafter"/>
</dbReference>
<feature type="compositionally biased region" description="Polar residues" evidence="2">
    <location>
        <begin position="373"/>
        <end position="386"/>
    </location>
</feature>
<evidence type="ECO:0000313" key="4">
    <source>
        <dbReference type="EMBL" id="CAA7399403.1"/>
    </source>
</evidence>
<feature type="region of interest" description="Disordered" evidence="2">
    <location>
        <begin position="1"/>
        <end position="166"/>
    </location>
</feature>
<dbReference type="EMBL" id="LR746270">
    <property type="protein sequence ID" value="CAA7399403.1"/>
    <property type="molecule type" value="Genomic_DNA"/>
</dbReference>
<comment type="similarity">
    <text evidence="1">Belongs to the QWRF family.</text>
</comment>
<dbReference type="Proteomes" id="UP000663760">
    <property type="component" value="Chromosome 7"/>
</dbReference>
<sequence length="637" mass="68531">MVAASPGTQATSATAAVRARNPKKPSVRHEDLPNPTRSPLLPSEKDNAGSYRRPRTKEVTSRYLSSYSSSFSSTTSTSASSAGATATSATSSLSSSSTALSSRRFPSPLLTSRPSPTASTVLQPSTAKRSQSVDRTRAAAPRLDPSRSNNCVTTEISSASRPLRTTRSLSVSFQGESFVFQTSRVKNDTAGSTRKPTPDRRRYPATPMRNGMTGGGEGGGIGPQTENSRSGDYNRWPAAHSSNSNPLTKSLEYSLNKGGSIFATENFMRHSIAFDEARHASYDAGDLSASSDTDSVSSGSNSGAHNSSAPACTPFIPHGISVPARFWQDTNSRTILLSDSGLPQLTPLSRATAAPRFMPVKKPLIDGPVISPRTVSSPINGPTRHSSPVKAVSSPSRMMASPSRMRSNDVLMGQPGNAPSIINFAAEVLRRGKRGESRIEEAHLLRLLHNRHLQWRYVNARATSSLSVQIVAAEKSLHSAWITATEMRDSVIIKKITLHLLRRNMKLGSLLKEQMTYLEEWSLMDREHGNSLSGGIEALEASILRLPVVSGARANIQDIKDAVGSAVDVMQAIGSSVYSVLLKAEQTRSLVSELLKLAAQEGAMLEESRSLLCNMAAIHVKQCSLRAHLQQLRRYPG</sequence>
<evidence type="ECO:0000256" key="2">
    <source>
        <dbReference type="SAM" id="MobiDB-lite"/>
    </source>
</evidence>
<dbReference type="EMBL" id="LR743594">
    <property type="protein sequence ID" value="CAA2623435.1"/>
    <property type="molecule type" value="Genomic_DNA"/>
</dbReference>
<dbReference type="InterPro" id="IPR007573">
    <property type="entry name" value="QWRF"/>
</dbReference>
<proteinExistence type="inferred from homology"/>
<feature type="compositionally biased region" description="Polar residues" evidence="2">
    <location>
        <begin position="184"/>
        <end position="195"/>
    </location>
</feature>
<reference evidence="3" key="1">
    <citation type="submission" date="2019-12" db="EMBL/GenBank/DDBJ databases">
        <authorList>
            <person name="Scholz U."/>
            <person name="Mascher M."/>
            <person name="Fiebig A."/>
        </authorList>
    </citation>
    <scope>NUCLEOTIDE SEQUENCE</scope>
</reference>
<name>A0A7I8IYN1_SPIIN</name>
<dbReference type="PANTHER" id="PTHR31807:SF2">
    <property type="entry name" value="PROTEIN SNOWY COTYLEDON 3"/>
    <property type="match status" value="1"/>
</dbReference>
<dbReference type="Pfam" id="PF04484">
    <property type="entry name" value="QWRF"/>
    <property type="match status" value="1"/>
</dbReference>
<dbReference type="AlphaFoldDB" id="A0A7I8IYN1"/>